<dbReference type="GO" id="GO:0005829">
    <property type="term" value="C:cytosol"/>
    <property type="evidence" value="ECO:0007669"/>
    <property type="project" value="UniProtKB-ARBA"/>
</dbReference>
<keyword evidence="4 9" id="KW-0274">FAD</keyword>
<evidence type="ECO:0000256" key="1">
    <source>
        <dbReference type="ARBA" id="ARBA00009333"/>
    </source>
</evidence>
<dbReference type="AlphaFoldDB" id="A0A2M9Y6T8"/>
<feature type="binding site" evidence="9">
    <location>
        <begin position="357"/>
        <end position="371"/>
    </location>
    <ligand>
        <name>NAD(+)</name>
        <dbReference type="ChEBI" id="CHEBI:57540"/>
    </ligand>
</feature>
<dbReference type="InterPro" id="IPR023753">
    <property type="entry name" value="FAD/NAD-binding_dom"/>
</dbReference>
<gene>
    <name evidence="13" type="primary">ahpF</name>
    <name evidence="13" type="ORF">EHQ30_03620</name>
</gene>
<dbReference type="CDD" id="cd02974">
    <property type="entry name" value="AhpF_NTD_N"/>
    <property type="match status" value="1"/>
</dbReference>
<dbReference type="PRINTS" id="PR00469">
    <property type="entry name" value="PNDRDTASEII"/>
</dbReference>
<evidence type="ECO:0000313" key="13">
    <source>
        <dbReference type="EMBL" id="TGK95733.1"/>
    </source>
</evidence>
<dbReference type="EMBL" id="RQFP01000001">
    <property type="protein sequence ID" value="TGK95733.1"/>
    <property type="molecule type" value="Genomic_DNA"/>
</dbReference>
<dbReference type="Gene3D" id="3.50.50.60">
    <property type="entry name" value="FAD/NAD(P)-binding domain"/>
    <property type="match status" value="2"/>
</dbReference>
<dbReference type="InterPro" id="IPR036188">
    <property type="entry name" value="FAD/NAD-bd_sf"/>
</dbReference>
<dbReference type="RefSeq" id="WP_100789301.1">
    <property type="nucleotide sequence ID" value="NZ_NPDQ01000001.1"/>
</dbReference>
<dbReference type="Gene3D" id="3.40.30.80">
    <property type="match status" value="1"/>
</dbReference>
<dbReference type="GO" id="GO:0050660">
    <property type="term" value="F:flavin adenine dinucleotide binding"/>
    <property type="evidence" value="ECO:0007669"/>
    <property type="project" value="InterPro"/>
</dbReference>
<accession>A0A2M9Y6T8</accession>
<evidence type="ECO:0000256" key="10">
    <source>
        <dbReference type="PIRSR" id="PIRSR000238-2"/>
    </source>
</evidence>
<feature type="domain" description="Thioredoxin-like fold" evidence="12">
    <location>
        <begin position="124"/>
        <end position="195"/>
    </location>
</feature>
<dbReference type="InterPro" id="IPR050097">
    <property type="entry name" value="Ferredoxin-NADP_redctase_2"/>
</dbReference>
<dbReference type="GO" id="GO:0000302">
    <property type="term" value="P:response to reactive oxygen species"/>
    <property type="evidence" value="ECO:0007669"/>
    <property type="project" value="InterPro"/>
</dbReference>
<dbReference type="PIRSF" id="PIRSF000238">
    <property type="entry name" value="AhpF"/>
    <property type="match status" value="1"/>
</dbReference>
<dbReference type="NCBIfam" id="TIGR03140">
    <property type="entry name" value="AhpF"/>
    <property type="match status" value="1"/>
</dbReference>
<feature type="disulfide bond" description="Redox-active" evidence="10">
    <location>
        <begin position="345"/>
        <end position="348"/>
    </location>
</feature>
<reference evidence="13" key="1">
    <citation type="journal article" date="2019" name="PLoS Negl. Trop. Dis.">
        <title>Revisiting the worldwide diversity of Leptospira species in the environment.</title>
        <authorList>
            <person name="Vincent A.T."/>
            <person name="Schiettekatte O."/>
            <person name="Bourhy P."/>
            <person name="Veyrier F.J."/>
            <person name="Picardeau M."/>
        </authorList>
    </citation>
    <scope>NUCLEOTIDE SEQUENCE [LARGE SCALE GENOMIC DNA]</scope>
    <source>
        <strain evidence="13">201800277</strain>
    </source>
</reference>
<dbReference type="OrthoDB" id="9806179at2"/>
<dbReference type="GO" id="GO:0051287">
    <property type="term" value="F:NAD binding"/>
    <property type="evidence" value="ECO:0007669"/>
    <property type="project" value="InterPro"/>
</dbReference>
<keyword evidence="5 13" id="KW-0560">Oxidoreductase</keyword>
<dbReference type="FunFam" id="3.50.50.60:FF:000007">
    <property type="entry name" value="Alkyl hydroperoxide reductase, F subunit"/>
    <property type="match status" value="1"/>
</dbReference>
<evidence type="ECO:0000256" key="8">
    <source>
        <dbReference type="ARBA" id="ARBA00023284"/>
    </source>
</evidence>
<keyword evidence="7 10" id="KW-1015">Disulfide bond</keyword>
<keyword evidence="3" id="KW-0285">Flavoprotein</keyword>
<dbReference type="PRINTS" id="PR00368">
    <property type="entry name" value="FADPNR"/>
</dbReference>
<organism evidence="13 14">
    <name type="scientific">Leptospira brenneri</name>
    <dbReference type="NCBI Taxonomy" id="2023182"/>
    <lineage>
        <taxon>Bacteria</taxon>
        <taxon>Pseudomonadati</taxon>
        <taxon>Spirochaetota</taxon>
        <taxon>Spirochaetia</taxon>
        <taxon>Leptospirales</taxon>
        <taxon>Leptospiraceae</taxon>
        <taxon>Leptospira</taxon>
    </lineage>
</organism>
<name>A0A2M9Y6T8_9LEPT</name>
<evidence type="ECO:0000259" key="11">
    <source>
        <dbReference type="Pfam" id="PF07992"/>
    </source>
</evidence>
<evidence type="ECO:0000256" key="2">
    <source>
        <dbReference type="ARBA" id="ARBA00011738"/>
    </source>
</evidence>
<proteinExistence type="inferred from homology"/>
<dbReference type="Pfam" id="PF13192">
    <property type="entry name" value="Thioredoxin_3"/>
    <property type="match status" value="1"/>
</dbReference>
<dbReference type="InterPro" id="IPR044142">
    <property type="entry name" value="AhpF_NTD_N"/>
</dbReference>
<feature type="binding site" evidence="9">
    <location>
        <begin position="478"/>
        <end position="488"/>
    </location>
    <ligand>
        <name>FAD</name>
        <dbReference type="ChEBI" id="CHEBI:57692"/>
    </ligand>
</feature>
<comment type="caution">
    <text evidence="13">The sequence shown here is derived from an EMBL/GenBank/DDBJ whole genome shotgun (WGS) entry which is preliminary data.</text>
</comment>
<dbReference type="InterPro" id="IPR036249">
    <property type="entry name" value="Thioredoxin-like_sf"/>
</dbReference>
<dbReference type="Proteomes" id="UP000297891">
    <property type="component" value="Unassembled WGS sequence"/>
</dbReference>
<feature type="binding site" evidence="9">
    <location>
        <begin position="218"/>
        <end position="233"/>
    </location>
    <ligand>
        <name>FAD</name>
        <dbReference type="ChEBI" id="CHEBI:57692"/>
    </ligand>
</feature>
<evidence type="ECO:0000256" key="6">
    <source>
        <dbReference type="ARBA" id="ARBA00023027"/>
    </source>
</evidence>
<keyword evidence="9" id="KW-0521">NADP</keyword>
<keyword evidence="6 9" id="KW-0520">NAD</keyword>
<evidence type="ECO:0000256" key="3">
    <source>
        <dbReference type="ARBA" id="ARBA00022630"/>
    </source>
</evidence>
<dbReference type="SUPFAM" id="SSF51905">
    <property type="entry name" value="FAD/NAD(P)-binding domain"/>
    <property type="match status" value="1"/>
</dbReference>
<protein>
    <submittedName>
        <fullName evidence="13">Alkyl hydroperoxide reductase subunit F</fullName>
        <ecNumber evidence="13">1.8.1.-</ecNumber>
    </submittedName>
</protein>
<dbReference type="Pfam" id="PF07992">
    <property type="entry name" value="Pyr_redox_2"/>
    <property type="match status" value="1"/>
</dbReference>
<dbReference type="GO" id="GO:0102039">
    <property type="term" value="F:NADH-dependent peroxiredoxin activity"/>
    <property type="evidence" value="ECO:0007669"/>
    <property type="project" value="InterPro"/>
</dbReference>
<evidence type="ECO:0000313" key="14">
    <source>
        <dbReference type="Proteomes" id="UP000297891"/>
    </source>
</evidence>
<evidence type="ECO:0000256" key="5">
    <source>
        <dbReference type="ARBA" id="ARBA00023002"/>
    </source>
</evidence>
<feature type="domain" description="FAD/NAD(P)-binding" evidence="11">
    <location>
        <begin position="217"/>
        <end position="504"/>
    </location>
</feature>
<dbReference type="InterPro" id="IPR012336">
    <property type="entry name" value="Thioredoxin-like_fold"/>
</dbReference>
<dbReference type="EC" id="1.8.1.-" evidence="13"/>
<dbReference type="GO" id="GO:0032991">
    <property type="term" value="C:protein-containing complex"/>
    <property type="evidence" value="ECO:0007669"/>
    <property type="project" value="UniProtKB-ARBA"/>
</dbReference>
<evidence type="ECO:0000259" key="12">
    <source>
        <dbReference type="Pfam" id="PF13192"/>
    </source>
</evidence>
<dbReference type="SUPFAM" id="SSF52833">
    <property type="entry name" value="Thioredoxin-like"/>
    <property type="match status" value="2"/>
</dbReference>
<keyword evidence="14" id="KW-1185">Reference proteome</keyword>
<evidence type="ECO:0000256" key="4">
    <source>
        <dbReference type="ARBA" id="ARBA00022827"/>
    </source>
</evidence>
<comment type="cofactor">
    <cofactor evidence="9">
        <name>FAD</name>
        <dbReference type="ChEBI" id="CHEBI:57692"/>
    </cofactor>
    <text evidence="9">Binds 1 FAD per subunit.</text>
</comment>
<evidence type="ECO:0000256" key="9">
    <source>
        <dbReference type="PIRSR" id="PIRSR000238-1"/>
    </source>
</evidence>
<evidence type="ECO:0000256" key="7">
    <source>
        <dbReference type="ARBA" id="ARBA00023157"/>
    </source>
</evidence>
<dbReference type="PANTHER" id="PTHR48105">
    <property type="entry name" value="THIOREDOXIN REDUCTASE 1-RELATED-RELATED"/>
    <property type="match status" value="1"/>
</dbReference>
<dbReference type="InterPro" id="IPR012081">
    <property type="entry name" value="Alkyl_hydroperoxide_Rdtase_suF"/>
</dbReference>
<keyword evidence="8 10" id="KW-0676">Redox-active center</keyword>
<comment type="subunit">
    <text evidence="2">Homodimer.</text>
</comment>
<comment type="similarity">
    <text evidence="1">Belongs to the class-II pyridine nucleotide-disulfide oxidoreductase family.</text>
</comment>
<dbReference type="InterPro" id="IPR008255">
    <property type="entry name" value="Pyr_nucl-diS_OxRdtase_2_AS"/>
</dbReference>
<dbReference type="PROSITE" id="PS00573">
    <property type="entry name" value="PYRIDINE_REDOX_2"/>
    <property type="match status" value="1"/>
</dbReference>
<sequence>MLDTSTKNQVKEYFERIKNPINIRLFSGEHEKRNELIDFLNDIVSLSSLITLEHSDEKNDGLRFSILSEGKPTGIEFSGIPMGHEFTSLVLAILQSGGNPIKLEEGILSAVSKLKEPLHFETFISLDCHNCPEVVQTLNSFSLVNPSISHNMIDGAMYPELVKEKNIQGVPAVYLNGKRFLSGKAEASVIFDKLLELYSIPETQSENSNVSNPAEVYDVTVIGGGPSGVTAAVYSARKGLNTLVIADRLGGQVKDTLGIENIISIPYTTGPELTHVLSEQLEKNQIRKKENVRVLKIESGDLKTIHLNTGEQILTKTVILSTGAKWRELNVPGEKEFVGKGVAYCPHCDGPFFKDKDVAVVGGGNSGVEAALDLSGIVKSVTLIEFGDKLNADKVLLDKVASSPNIKTLVKAQTMEIQTSTEKVTGLTYKDRSSEKSETIPLDGVFVQIGLVPNSSFVKDLVATNRFGEILVDEKCKTNVDGIFACGDVTNTPYKQIIIAMGEGAKAAISAFEYLLHAA</sequence>
<dbReference type="GO" id="GO:0016668">
    <property type="term" value="F:oxidoreductase activity, acting on a sulfur group of donors, NAD(P) as acceptor"/>
    <property type="evidence" value="ECO:0007669"/>
    <property type="project" value="UniProtKB-ARBA"/>
</dbReference>